<proteinExistence type="predicted"/>
<comment type="caution">
    <text evidence="1">The sequence shown here is derived from an EMBL/GenBank/DDBJ whole genome shotgun (WGS) entry which is preliminary data.</text>
</comment>
<gene>
    <name evidence="1" type="ORF">ILEXP_LOCUS29303</name>
</gene>
<dbReference type="AlphaFoldDB" id="A0ABC8STY9"/>
<reference evidence="1 2" key="1">
    <citation type="submission" date="2024-02" db="EMBL/GenBank/DDBJ databases">
        <authorList>
            <person name="Vignale AGUSTIN F."/>
            <person name="Sosa J E."/>
            <person name="Modenutti C."/>
        </authorList>
    </citation>
    <scope>NUCLEOTIDE SEQUENCE [LARGE SCALE GENOMIC DNA]</scope>
</reference>
<dbReference type="Proteomes" id="UP001642360">
    <property type="component" value="Unassembled WGS sequence"/>
</dbReference>
<sequence length="109" mass="12462">MSSSLNHTNLVLIPKEASPETISQFRPIALCNFAYKAMGAFDDAMCFYYVFYRAIEWGSLRLVGLKIRRRNPVISHLFFADDSLFFLKAKDGCVREFLRTLQCYCASSG</sequence>
<evidence type="ECO:0000313" key="2">
    <source>
        <dbReference type="Proteomes" id="UP001642360"/>
    </source>
</evidence>
<dbReference type="EMBL" id="CAUOFW020003536">
    <property type="protein sequence ID" value="CAK9160532.1"/>
    <property type="molecule type" value="Genomic_DNA"/>
</dbReference>
<evidence type="ECO:0000313" key="1">
    <source>
        <dbReference type="EMBL" id="CAK9160532.1"/>
    </source>
</evidence>
<organism evidence="1 2">
    <name type="scientific">Ilex paraguariensis</name>
    <name type="common">yerba mate</name>
    <dbReference type="NCBI Taxonomy" id="185542"/>
    <lineage>
        <taxon>Eukaryota</taxon>
        <taxon>Viridiplantae</taxon>
        <taxon>Streptophyta</taxon>
        <taxon>Embryophyta</taxon>
        <taxon>Tracheophyta</taxon>
        <taxon>Spermatophyta</taxon>
        <taxon>Magnoliopsida</taxon>
        <taxon>eudicotyledons</taxon>
        <taxon>Gunneridae</taxon>
        <taxon>Pentapetalae</taxon>
        <taxon>asterids</taxon>
        <taxon>campanulids</taxon>
        <taxon>Aquifoliales</taxon>
        <taxon>Aquifoliaceae</taxon>
        <taxon>Ilex</taxon>
    </lineage>
</organism>
<accession>A0ABC8STY9</accession>
<keyword evidence="2" id="KW-1185">Reference proteome</keyword>
<protein>
    <recommendedName>
        <fullName evidence="3">Reverse transcriptase</fullName>
    </recommendedName>
</protein>
<evidence type="ECO:0008006" key="3">
    <source>
        <dbReference type="Google" id="ProtNLM"/>
    </source>
</evidence>
<name>A0ABC8STY9_9AQUA</name>